<dbReference type="AlphaFoldDB" id="A0A8H3ZRU6"/>
<dbReference type="EMBL" id="WOWK01000012">
    <property type="protein sequence ID" value="KAF0329453.1"/>
    <property type="molecule type" value="Genomic_DNA"/>
</dbReference>
<evidence type="ECO:0000313" key="1">
    <source>
        <dbReference type="EMBL" id="KAF0329453.1"/>
    </source>
</evidence>
<keyword evidence="2" id="KW-1185">Reference proteome</keyword>
<reference evidence="1 2" key="1">
    <citation type="submission" date="2019-12" db="EMBL/GenBank/DDBJ databases">
        <title>A genome sequence resource for the geographically widespread anthracnose pathogen Colletotrichum asianum.</title>
        <authorList>
            <person name="Meng Y."/>
        </authorList>
    </citation>
    <scope>NUCLEOTIDE SEQUENCE [LARGE SCALE GENOMIC DNA]</scope>
    <source>
        <strain evidence="1 2">ICMP 18580</strain>
    </source>
</reference>
<comment type="caution">
    <text evidence="1">The sequence shown here is derived from an EMBL/GenBank/DDBJ whole genome shotgun (WGS) entry which is preliminary data.</text>
</comment>
<evidence type="ECO:0000313" key="2">
    <source>
        <dbReference type="Proteomes" id="UP000434172"/>
    </source>
</evidence>
<dbReference type="Proteomes" id="UP000434172">
    <property type="component" value="Unassembled WGS sequence"/>
</dbReference>
<sequence length="297" mass="32812">MMDRRFFVLPEPLPPIDKESLLGRVVSSKTSPLDQFAPFPSHGTPPHNTNDILPAILPAPRIVTSFNETLLDTRQWGTNIRFATLPKTELNRGKQGSLVLECEELRRYVLPNPELVFQELMKNEHYASDVRELLEKVFPRDAYFVAGFIIATNSKWKIEATEDSKAGVNIAVPNVAEVGNVAVPGLLDVGGEVGASSTATRRREMVVVDDEIIAVSYFAAKLSYGPFWSAPFRKRVAIPQVGRAIRAKPGHLAMGDAEEEMVEWDSSDEETLLEGPARATCVSDRNPTGVKLEGDLE</sequence>
<proteinExistence type="predicted"/>
<protein>
    <submittedName>
        <fullName evidence="1">Uncharacterized protein</fullName>
    </submittedName>
</protein>
<organism evidence="1 2">
    <name type="scientific">Colletotrichum asianum</name>
    <dbReference type="NCBI Taxonomy" id="702518"/>
    <lineage>
        <taxon>Eukaryota</taxon>
        <taxon>Fungi</taxon>
        <taxon>Dikarya</taxon>
        <taxon>Ascomycota</taxon>
        <taxon>Pezizomycotina</taxon>
        <taxon>Sordariomycetes</taxon>
        <taxon>Hypocreomycetidae</taxon>
        <taxon>Glomerellales</taxon>
        <taxon>Glomerellaceae</taxon>
        <taxon>Colletotrichum</taxon>
        <taxon>Colletotrichum gloeosporioides species complex</taxon>
    </lineage>
</organism>
<name>A0A8H3ZRU6_9PEZI</name>
<accession>A0A8H3ZRU6</accession>
<dbReference type="OrthoDB" id="5410365at2759"/>
<gene>
    <name evidence="1" type="ORF">GQ607_003402</name>
</gene>